<proteinExistence type="predicted"/>
<protein>
    <submittedName>
        <fullName evidence="2">Uncharacterized protein</fullName>
    </submittedName>
</protein>
<feature type="region of interest" description="Disordered" evidence="1">
    <location>
        <begin position="154"/>
        <end position="252"/>
    </location>
</feature>
<reference evidence="2" key="1">
    <citation type="submission" date="2023-07" db="EMBL/GenBank/DDBJ databases">
        <authorList>
            <consortium name="AG Swart"/>
            <person name="Singh M."/>
            <person name="Singh A."/>
            <person name="Seah K."/>
            <person name="Emmerich C."/>
        </authorList>
    </citation>
    <scope>NUCLEOTIDE SEQUENCE</scope>
    <source>
        <strain evidence="2">DP1</strain>
    </source>
</reference>
<evidence type="ECO:0000313" key="3">
    <source>
        <dbReference type="Proteomes" id="UP001295684"/>
    </source>
</evidence>
<comment type="caution">
    <text evidence="2">The sequence shown here is derived from an EMBL/GenBank/DDBJ whole genome shotgun (WGS) entry which is preliminary data.</text>
</comment>
<evidence type="ECO:0000256" key="1">
    <source>
        <dbReference type="SAM" id="MobiDB-lite"/>
    </source>
</evidence>
<organism evidence="2 3">
    <name type="scientific">Euplotes crassus</name>
    <dbReference type="NCBI Taxonomy" id="5936"/>
    <lineage>
        <taxon>Eukaryota</taxon>
        <taxon>Sar</taxon>
        <taxon>Alveolata</taxon>
        <taxon>Ciliophora</taxon>
        <taxon>Intramacronucleata</taxon>
        <taxon>Spirotrichea</taxon>
        <taxon>Hypotrichia</taxon>
        <taxon>Euplotida</taxon>
        <taxon>Euplotidae</taxon>
        <taxon>Moneuplotes</taxon>
    </lineage>
</organism>
<accession>A0AAD1X4I3</accession>
<feature type="compositionally biased region" description="Basic and acidic residues" evidence="1">
    <location>
        <begin position="165"/>
        <end position="181"/>
    </location>
</feature>
<feature type="region of interest" description="Disordered" evidence="1">
    <location>
        <begin position="268"/>
        <end position="287"/>
    </location>
</feature>
<sequence>MKIISNCPLLSTQQEMELSFNVNPGFEDLNPNYDHQKDSQTLLGLYLHELPYQNEPNKVSNRHNSNDILPAQEENLDNIYVQVKGVEGGCEIDFTISQDDIEIEVNPAWLQDQINSIKCNNPCNETSDESHNQLTAITNINQDEMLVTKLQKENRKNLADSTESSDVKMQHEDIQSPRIVEKALSSSFGDCQKEESNEKLKLENSSIKSEKTSSKDRNNQGKIGAIKSQDETKESDNPLPKKKLRSQKKIDNSVRKAIAKRRLVKPIRKRTKLKSSGESSSSEPMDLAKRRDVVNKTILRVVRRYFTSKFKKAVDMKYGNPSEAQNRYFENIKTFSQKYFGEDQKVNLAEISFYLASIIEPKYMREEDISSCGYTKEDFLVYHYCLYRYSHTRLVNLFENQTLRFLYCHFYTQGRDEVLTSEPSLVKNKDLYSKVMLEFKDPQHFLKPLS</sequence>
<evidence type="ECO:0000313" key="2">
    <source>
        <dbReference type="EMBL" id="CAI2362743.1"/>
    </source>
</evidence>
<name>A0AAD1X4I3_EUPCR</name>
<dbReference type="EMBL" id="CAMPGE010003897">
    <property type="protein sequence ID" value="CAI2362743.1"/>
    <property type="molecule type" value="Genomic_DNA"/>
</dbReference>
<gene>
    <name evidence="2" type="ORF">ECRASSUSDP1_LOCUS4069</name>
</gene>
<keyword evidence="3" id="KW-1185">Reference proteome</keyword>
<dbReference type="Proteomes" id="UP001295684">
    <property type="component" value="Unassembled WGS sequence"/>
</dbReference>
<dbReference type="AlphaFoldDB" id="A0AAD1X4I3"/>
<feature type="compositionally biased region" description="Basic and acidic residues" evidence="1">
    <location>
        <begin position="191"/>
        <end position="219"/>
    </location>
</feature>